<evidence type="ECO:0000313" key="4">
    <source>
        <dbReference type="Proteomes" id="UP001151760"/>
    </source>
</evidence>
<dbReference type="CDD" id="cd09272">
    <property type="entry name" value="RNase_HI_RT_Ty1"/>
    <property type="match status" value="1"/>
</dbReference>
<evidence type="ECO:0000256" key="1">
    <source>
        <dbReference type="SAM" id="Phobius"/>
    </source>
</evidence>
<dbReference type="InterPro" id="IPR036397">
    <property type="entry name" value="RNaseH_sf"/>
</dbReference>
<dbReference type="SUPFAM" id="SSF53098">
    <property type="entry name" value="Ribonuclease H-like"/>
    <property type="match status" value="1"/>
</dbReference>
<reference evidence="3" key="2">
    <citation type="submission" date="2022-01" db="EMBL/GenBank/DDBJ databases">
        <authorList>
            <person name="Yamashiro T."/>
            <person name="Shiraishi A."/>
            <person name="Satake H."/>
            <person name="Nakayama K."/>
        </authorList>
    </citation>
    <scope>NUCLEOTIDE SEQUENCE</scope>
</reference>
<dbReference type="Gene3D" id="3.30.420.10">
    <property type="entry name" value="Ribonuclease H-like superfamily/Ribonuclease H"/>
    <property type="match status" value="1"/>
</dbReference>
<dbReference type="PANTHER" id="PTHR42648">
    <property type="entry name" value="TRANSPOSASE, PUTATIVE-RELATED"/>
    <property type="match status" value="1"/>
</dbReference>
<keyword evidence="1" id="KW-0812">Transmembrane</keyword>
<reference evidence="3" key="1">
    <citation type="journal article" date="2022" name="Int. J. Mol. Sci.">
        <title>Draft Genome of Tanacetum Coccineum: Genomic Comparison of Closely Related Tanacetum-Family Plants.</title>
        <authorList>
            <person name="Yamashiro T."/>
            <person name="Shiraishi A."/>
            <person name="Nakayama K."/>
            <person name="Satake H."/>
        </authorList>
    </citation>
    <scope>NUCLEOTIDE SEQUENCE</scope>
</reference>
<feature type="domain" description="Integrase catalytic" evidence="2">
    <location>
        <begin position="110"/>
        <end position="202"/>
    </location>
</feature>
<keyword evidence="1" id="KW-1133">Transmembrane helix</keyword>
<organism evidence="3 4">
    <name type="scientific">Tanacetum coccineum</name>
    <dbReference type="NCBI Taxonomy" id="301880"/>
    <lineage>
        <taxon>Eukaryota</taxon>
        <taxon>Viridiplantae</taxon>
        <taxon>Streptophyta</taxon>
        <taxon>Embryophyta</taxon>
        <taxon>Tracheophyta</taxon>
        <taxon>Spermatophyta</taxon>
        <taxon>Magnoliopsida</taxon>
        <taxon>eudicotyledons</taxon>
        <taxon>Gunneridae</taxon>
        <taxon>Pentapetalae</taxon>
        <taxon>asterids</taxon>
        <taxon>campanulids</taxon>
        <taxon>Asterales</taxon>
        <taxon>Asteraceae</taxon>
        <taxon>Asteroideae</taxon>
        <taxon>Anthemideae</taxon>
        <taxon>Anthemidinae</taxon>
        <taxon>Tanacetum</taxon>
    </lineage>
</organism>
<sequence>MHLKRWQLKLQVLTNLVLIGHLLVLIVVSTDRPFVSTDRSNTPYVSAASTSTCVNADESSFFYLGGKIPIDASTLPNANVPIDPNMPALEDASDTLPNNGIFNGALQWCDNGTEFKNKEINQFCERKGIKREFSVAKTPQQNRVDERKNKTLIEAARTMLADSKLPTTFWAEAVNTACYVQNRVFVTKPHNKTPYELFLGRKLALGFLRPFGCHVITLNTINHLGKFDGRADEGLFVRPNWLFDIDALTKSINYKPVVIGNQSNGNAGTKACDDADAYHAGCQDTRRSTSGSAQFLGDKLVSWYSKKQKRIVISSTEADYIALSVCCA</sequence>
<dbReference type="InterPro" id="IPR001584">
    <property type="entry name" value="Integrase_cat-core"/>
</dbReference>
<keyword evidence="1" id="KW-0472">Membrane</keyword>
<dbReference type="InterPro" id="IPR012337">
    <property type="entry name" value="RNaseH-like_sf"/>
</dbReference>
<dbReference type="PROSITE" id="PS50994">
    <property type="entry name" value="INTEGRASE"/>
    <property type="match status" value="1"/>
</dbReference>
<comment type="caution">
    <text evidence="3">The sequence shown here is derived from an EMBL/GenBank/DDBJ whole genome shotgun (WGS) entry which is preliminary data.</text>
</comment>
<keyword evidence="4" id="KW-1185">Reference proteome</keyword>
<protein>
    <submittedName>
        <fullName evidence="3">Ribonuclease H-like domain-containing protein</fullName>
    </submittedName>
</protein>
<gene>
    <name evidence="3" type="ORF">Tco_0748870</name>
</gene>
<evidence type="ECO:0000259" key="2">
    <source>
        <dbReference type="PROSITE" id="PS50994"/>
    </source>
</evidence>
<dbReference type="Proteomes" id="UP001151760">
    <property type="component" value="Unassembled WGS sequence"/>
</dbReference>
<accession>A0ABQ4YWU7</accession>
<dbReference type="PANTHER" id="PTHR42648:SF32">
    <property type="entry name" value="RIBONUCLEASE H-LIKE DOMAIN, GAG-PRE-INTEGRASE DOMAIN PROTEIN-RELATED"/>
    <property type="match status" value="1"/>
</dbReference>
<feature type="transmembrane region" description="Helical" evidence="1">
    <location>
        <begin position="12"/>
        <end position="30"/>
    </location>
</feature>
<name>A0ABQ4YWU7_9ASTR</name>
<evidence type="ECO:0000313" key="3">
    <source>
        <dbReference type="EMBL" id="GJS82329.1"/>
    </source>
</evidence>
<dbReference type="InterPro" id="IPR039537">
    <property type="entry name" value="Retrotran_Ty1/copia-like"/>
</dbReference>
<dbReference type="EMBL" id="BQNB010010816">
    <property type="protein sequence ID" value="GJS82329.1"/>
    <property type="molecule type" value="Genomic_DNA"/>
</dbReference>
<proteinExistence type="predicted"/>